<proteinExistence type="predicted"/>
<dbReference type="SUPFAM" id="SSF47203">
    <property type="entry name" value="Acyl-CoA dehydrogenase C-terminal domain-like"/>
    <property type="match status" value="1"/>
</dbReference>
<evidence type="ECO:0000313" key="6">
    <source>
        <dbReference type="EMBL" id="GAF95518.1"/>
    </source>
</evidence>
<dbReference type="EMBL" id="BARS01018529">
    <property type="protein sequence ID" value="GAF95518.1"/>
    <property type="molecule type" value="Genomic_DNA"/>
</dbReference>
<feature type="domain" description="HpaB/PvcC/4-BUDH C-terminal" evidence="4">
    <location>
        <begin position="74"/>
        <end position="254"/>
    </location>
</feature>
<reference evidence="6" key="1">
    <citation type="journal article" date="2014" name="Front. Microbiol.">
        <title>High frequency of phylogenetically diverse reductive dehalogenase-homologous genes in deep subseafloor sedimentary metagenomes.</title>
        <authorList>
            <person name="Kawai M."/>
            <person name="Futagami T."/>
            <person name="Toyoda A."/>
            <person name="Takaki Y."/>
            <person name="Nishi S."/>
            <person name="Hori S."/>
            <person name="Arai W."/>
            <person name="Tsubouchi T."/>
            <person name="Morono Y."/>
            <person name="Uchiyama I."/>
            <person name="Ito T."/>
            <person name="Fujiyama A."/>
            <person name="Inagaki F."/>
            <person name="Takami H."/>
        </authorList>
    </citation>
    <scope>NUCLEOTIDE SEQUENCE</scope>
    <source>
        <strain evidence="6">Expedition CK06-06</strain>
    </source>
</reference>
<dbReference type="InterPro" id="IPR004925">
    <property type="entry name" value="HpaB/PvcC/4-BUDH"/>
</dbReference>
<keyword evidence="3" id="KW-0560">Oxidoreductase</keyword>
<keyword evidence="1" id="KW-0285">Flavoprotein</keyword>
<dbReference type="PANTHER" id="PTHR36117:SF3">
    <property type="entry name" value="4-HYDROXYPHENYLACETATE 3-MONOOXYGENASE-RELATED"/>
    <property type="match status" value="1"/>
</dbReference>
<dbReference type="PANTHER" id="PTHR36117">
    <property type="entry name" value="4-HYDROXYPHENYLACETATE 3-MONOOXYGENASE-RELATED"/>
    <property type="match status" value="1"/>
</dbReference>
<feature type="domain" description="HpaB/PvcC/4-BUDH N-terminal" evidence="5">
    <location>
        <begin position="2"/>
        <end position="65"/>
    </location>
</feature>
<name>X0TPS1_9ZZZZ</name>
<dbReference type="Gene3D" id="2.40.110.10">
    <property type="entry name" value="Butyryl-CoA Dehydrogenase, subunit A, domain 2"/>
    <property type="match status" value="1"/>
</dbReference>
<evidence type="ECO:0000256" key="3">
    <source>
        <dbReference type="ARBA" id="ARBA00023002"/>
    </source>
</evidence>
<evidence type="ECO:0000259" key="4">
    <source>
        <dbReference type="Pfam" id="PF03241"/>
    </source>
</evidence>
<dbReference type="SUPFAM" id="SSF56645">
    <property type="entry name" value="Acyl-CoA dehydrogenase NM domain-like"/>
    <property type="match status" value="1"/>
</dbReference>
<feature type="non-terminal residue" evidence="6">
    <location>
        <position position="257"/>
    </location>
</feature>
<accession>X0TPS1</accession>
<organism evidence="6">
    <name type="scientific">marine sediment metagenome</name>
    <dbReference type="NCBI Taxonomy" id="412755"/>
    <lineage>
        <taxon>unclassified sequences</taxon>
        <taxon>metagenomes</taxon>
        <taxon>ecological metagenomes</taxon>
    </lineage>
</organism>
<protein>
    <recommendedName>
        <fullName evidence="7">HpaB/PvcC/4-BUDH C-terminal domain-containing protein</fullName>
    </recommendedName>
</protein>
<evidence type="ECO:0008006" key="7">
    <source>
        <dbReference type="Google" id="ProtNLM"/>
    </source>
</evidence>
<evidence type="ECO:0000256" key="1">
    <source>
        <dbReference type="ARBA" id="ARBA00022630"/>
    </source>
</evidence>
<dbReference type="Pfam" id="PF11794">
    <property type="entry name" value="HpaB_N"/>
    <property type="match status" value="1"/>
</dbReference>
<dbReference type="InterPro" id="IPR009100">
    <property type="entry name" value="AcylCoA_DH/oxidase_NM_dom_sf"/>
</dbReference>
<comment type="caution">
    <text evidence="6">The sequence shown here is derived from an EMBL/GenBank/DDBJ whole genome shotgun (WGS) entry which is preliminary data.</text>
</comment>
<dbReference type="InterPro" id="IPR046373">
    <property type="entry name" value="Acyl-CoA_Oxase/DH_mid-dom_sf"/>
</dbReference>
<evidence type="ECO:0000256" key="2">
    <source>
        <dbReference type="ARBA" id="ARBA00022827"/>
    </source>
</evidence>
<dbReference type="InterPro" id="IPR024674">
    <property type="entry name" value="HpaB/PvcC/4-BUDH_N"/>
</dbReference>
<evidence type="ECO:0000259" key="5">
    <source>
        <dbReference type="Pfam" id="PF11794"/>
    </source>
</evidence>
<dbReference type="GO" id="GO:0016627">
    <property type="term" value="F:oxidoreductase activity, acting on the CH-CH group of donors"/>
    <property type="evidence" value="ECO:0007669"/>
    <property type="project" value="InterPro"/>
</dbReference>
<dbReference type="InterPro" id="IPR024719">
    <property type="entry name" value="HpaB/PvcC/4-BUDH_C"/>
</dbReference>
<sequence length="257" mass="28905">MTEADADYAVAFATPVNAKGIIQITHPFDYHRGASDFPVDLPVRSHTDALVIFDDVFVPWEKVFLCGEWQYAVTAVYNFAYLHRHTAVTYHIAWVELLVGLATAMTEYIGVSRAANIREEMTELIYYLNTMKSLARASCIDYVVQGGLAIPNPVTANVAKYFYANNYHSVVKIVEDICGGLLTTAPTYQDWQNSETKDFMDKYLGGRADVSTEARLRILQTLRHYPCLGTELDVNNIHAEGSLMAERLTIYAEARQD</sequence>
<dbReference type="Pfam" id="PF03241">
    <property type="entry name" value="HpaB"/>
    <property type="match status" value="1"/>
</dbReference>
<dbReference type="InterPro" id="IPR036250">
    <property type="entry name" value="AcylCo_DH-like_C"/>
</dbReference>
<dbReference type="Gene3D" id="1.20.140.10">
    <property type="entry name" value="Butyryl-CoA Dehydrogenase, subunit A, domain 3"/>
    <property type="match status" value="1"/>
</dbReference>
<gene>
    <name evidence="6" type="ORF">S01H1_30148</name>
</gene>
<keyword evidence="2" id="KW-0274">FAD</keyword>
<dbReference type="AlphaFoldDB" id="X0TPS1"/>